<dbReference type="InterPro" id="IPR013786">
    <property type="entry name" value="AcylCoA_DH/ox_N"/>
</dbReference>
<evidence type="ECO:0000313" key="8">
    <source>
        <dbReference type="EMBL" id="MBB4642197.1"/>
    </source>
</evidence>
<keyword evidence="5" id="KW-0560">Oxidoreductase</keyword>
<dbReference type="InterPro" id="IPR037069">
    <property type="entry name" value="AcylCoA_DH/ox_N_sf"/>
</dbReference>
<reference evidence="8 9" key="1">
    <citation type="submission" date="2020-08" db="EMBL/GenBank/DDBJ databases">
        <title>Genomic Encyclopedia of Type Strains, Phase IV (KMG-IV): sequencing the most valuable type-strain genomes for metagenomic binning, comparative biology and taxonomic classification.</title>
        <authorList>
            <person name="Goeker M."/>
        </authorList>
    </citation>
    <scope>NUCLEOTIDE SEQUENCE [LARGE SCALE GENOMIC DNA]</scope>
    <source>
        <strain evidence="8 9">DSM 7465</strain>
    </source>
</reference>
<evidence type="ECO:0000256" key="5">
    <source>
        <dbReference type="ARBA" id="ARBA00023002"/>
    </source>
</evidence>
<dbReference type="Proteomes" id="UP000575068">
    <property type="component" value="Unassembled WGS sequence"/>
</dbReference>
<dbReference type="InterPro" id="IPR009100">
    <property type="entry name" value="AcylCoA_DH/oxidase_NM_dom_sf"/>
</dbReference>
<dbReference type="GO" id="GO:0050660">
    <property type="term" value="F:flavin adenine dinucleotide binding"/>
    <property type="evidence" value="ECO:0007669"/>
    <property type="project" value="InterPro"/>
</dbReference>
<feature type="domain" description="Acyl-CoA dehydrogenase/oxidase N-terminal" evidence="7">
    <location>
        <begin position="6"/>
        <end position="107"/>
    </location>
</feature>
<feature type="domain" description="Acyl-CoA dehydrogenase/oxidase C-terminal" evidence="6">
    <location>
        <begin position="233"/>
        <end position="360"/>
    </location>
</feature>
<dbReference type="SUPFAM" id="SSF56645">
    <property type="entry name" value="Acyl-CoA dehydrogenase NM domain-like"/>
    <property type="match status" value="1"/>
</dbReference>
<evidence type="ECO:0000256" key="3">
    <source>
        <dbReference type="ARBA" id="ARBA00022630"/>
    </source>
</evidence>
<keyword evidence="3" id="KW-0285">Flavoprotein</keyword>
<dbReference type="PANTHER" id="PTHR43884:SF20">
    <property type="entry name" value="ACYL-COA DEHYDROGENASE FADE28"/>
    <property type="match status" value="1"/>
</dbReference>
<comment type="similarity">
    <text evidence="2">Belongs to the acyl-CoA dehydrogenase family.</text>
</comment>
<evidence type="ECO:0000259" key="7">
    <source>
        <dbReference type="Pfam" id="PF02771"/>
    </source>
</evidence>
<dbReference type="GO" id="GO:0003995">
    <property type="term" value="F:acyl-CoA dehydrogenase activity"/>
    <property type="evidence" value="ECO:0007669"/>
    <property type="project" value="TreeGrafter"/>
</dbReference>
<gene>
    <name evidence="8" type="ORF">HNQ99_002519</name>
</gene>
<evidence type="ECO:0000259" key="6">
    <source>
        <dbReference type="Pfam" id="PF00441"/>
    </source>
</evidence>
<accession>A0A840HX63</accession>
<dbReference type="Gene3D" id="1.20.140.10">
    <property type="entry name" value="Butyryl-CoA Dehydrogenase, subunit A, domain 3"/>
    <property type="match status" value="1"/>
</dbReference>
<dbReference type="Gene3D" id="1.10.540.10">
    <property type="entry name" value="Acyl-CoA dehydrogenase/oxidase, N-terminal domain"/>
    <property type="match status" value="1"/>
</dbReference>
<keyword evidence="9" id="KW-1185">Reference proteome</keyword>
<organism evidence="8 9">
    <name type="scientific">Rhizorhapis suberifaciens</name>
    <name type="common">corky root of lettuce</name>
    <dbReference type="NCBI Taxonomy" id="13656"/>
    <lineage>
        <taxon>Bacteria</taxon>
        <taxon>Pseudomonadati</taxon>
        <taxon>Pseudomonadota</taxon>
        <taxon>Alphaproteobacteria</taxon>
        <taxon>Sphingomonadales</taxon>
        <taxon>Sphingomonadaceae</taxon>
        <taxon>Rhizorhapis</taxon>
    </lineage>
</organism>
<sequence>MNFEYSEEQNMLRETLAAFLRDQFSIEKRREIVKAAQGYSPEIWRAFAAELGLLAAPFSEAIGGFGAGATGNMIIMEELGKALSVEPWLESIVMAEALLTGAGDEALQAVMAGERIIIPAVDWRVRAPGGKESIAARTGEQGFTLTGHIPLVRNAARATHFVVAADLGGASGPGLFLVQADLPGMEREDAKLVDGGRCVDITFADVVVPAEAMIAQGEDATSRLAAAFDAGLSALCAEALGIQRMLLEWTVDYAKQRKQFGKAIGEFQALQHRMAEMFIKVEESFSMTIMAAASLSGAADSRAQSVSAAKVLIDQSSRFVGEAAVQIHGGMGMTRELPVADYFTRLIAISHQLGSTEYHFQRYEAASFGAAADVIHPG</sequence>
<proteinExistence type="inferred from homology"/>
<dbReference type="InterPro" id="IPR046373">
    <property type="entry name" value="Acyl-CoA_Oxase/DH_mid-dom_sf"/>
</dbReference>
<dbReference type="CDD" id="cd00567">
    <property type="entry name" value="ACAD"/>
    <property type="match status" value="1"/>
</dbReference>
<evidence type="ECO:0008006" key="10">
    <source>
        <dbReference type="Google" id="ProtNLM"/>
    </source>
</evidence>
<evidence type="ECO:0000256" key="4">
    <source>
        <dbReference type="ARBA" id="ARBA00022827"/>
    </source>
</evidence>
<evidence type="ECO:0000313" key="9">
    <source>
        <dbReference type="Proteomes" id="UP000575068"/>
    </source>
</evidence>
<comment type="caution">
    <text evidence="8">The sequence shown here is derived from an EMBL/GenBank/DDBJ whole genome shotgun (WGS) entry which is preliminary data.</text>
</comment>
<comment type="cofactor">
    <cofactor evidence="1">
        <name>FAD</name>
        <dbReference type="ChEBI" id="CHEBI:57692"/>
    </cofactor>
</comment>
<dbReference type="Gene3D" id="2.40.110.10">
    <property type="entry name" value="Butyryl-CoA Dehydrogenase, subunit A, domain 2"/>
    <property type="match status" value="1"/>
</dbReference>
<evidence type="ECO:0000256" key="1">
    <source>
        <dbReference type="ARBA" id="ARBA00001974"/>
    </source>
</evidence>
<dbReference type="RefSeq" id="WP_184475974.1">
    <property type="nucleotide sequence ID" value="NZ_JACHOV010000009.1"/>
</dbReference>
<dbReference type="InterPro" id="IPR009075">
    <property type="entry name" value="AcylCo_DH/oxidase_C"/>
</dbReference>
<name>A0A840HX63_9SPHN</name>
<protein>
    <recommendedName>
        <fullName evidence="10">Pimeloyl-CoA dehydrogenase small subunit</fullName>
    </recommendedName>
</protein>
<keyword evidence="4" id="KW-0274">FAD</keyword>
<dbReference type="AlphaFoldDB" id="A0A840HX63"/>
<dbReference type="Pfam" id="PF00441">
    <property type="entry name" value="Acyl-CoA_dh_1"/>
    <property type="match status" value="1"/>
</dbReference>
<dbReference type="Pfam" id="PF02771">
    <property type="entry name" value="Acyl-CoA_dh_N"/>
    <property type="match status" value="1"/>
</dbReference>
<evidence type="ECO:0000256" key="2">
    <source>
        <dbReference type="ARBA" id="ARBA00009347"/>
    </source>
</evidence>
<dbReference type="EMBL" id="JACHOV010000009">
    <property type="protein sequence ID" value="MBB4642197.1"/>
    <property type="molecule type" value="Genomic_DNA"/>
</dbReference>
<dbReference type="SUPFAM" id="SSF47203">
    <property type="entry name" value="Acyl-CoA dehydrogenase C-terminal domain-like"/>
    <property type="match status" value="1"/>
</dbReference>
<dbReference type="PANTHER" id="PTHR43884">
    <property type="entry name" value="ACYL-COA DEHYDROGENASE"/>
    <property type="match status" value="1"/>
</dbReference>
<dbReference type="InterPro" id="IPR036250">
    <property type="entry name" value="AcylCo_DH-like_C"/>
</dbReference>